<proteinExistence type="predicted"/>
<reference evidence="1" key="1">
    <citation type="journal article" date="2017" name="Parasit. Vectors">
        <title>Sialotranscriptomics of Rhipicephalus zambeziensis reveals intricate expression profiles of secretory proteins and suggests tight temporal transcriptional regulation during blood-feeding.</title>
        <authorList>
            <person name="de Castro M.H."/>
            <person name="de Klerk D."/>
            <person name="Pienaar R."/>
            <person name="Rees D.J.G."/>
            <person name="Mans B.J."/>
        </authorList>
    </citation>
    <scope>NUCLEOTIDE SEQUENCE</scope>
    <source>
        <tissue evidence="1">Salivary glands</tissue>
    </source>
</reference>
<name>A0A224Y4X5_9ACAR</name>
<sequence length="107" mass="12282">MRWHPMARSTCDPNAALHLCQLLAISSSLLIDKIEETPAASKRVRTGLCMKRGRLRKRQFRTPLVNFVPRQLENLTEFFIAEIAVRRLRFYQDGGVVQDPLKGAFTL</sequence>
<protein>
    <submittedName>
        <fullName evidence="1">Uncharacterized protein</fullName>
    </submittedName>
</protein>
<dbReference type="AlphaFoldDB" id="A0A224Y4X5"/>
<dbReference type="EMBL" id="GFPF01001441">
    <property type="protein sequence ID" value="MAA12587.1"/>
    <property type="molecule type" value="Transcribed_RNA"/>
</dbReference>
<accession>A0A224Y4X5</accession>
<organism evidence="1">
    <name type="scientific">Rhipicephalus zambeziensis</name>
    <dbReference type="NCBI Taxonomy" id="60191"/>
    <lineage>
        <taxon>Eukaryota</taxon>
        <taxon>Metazoa</taxon>
        <taxon>Ecdysozoa</taxon>
        <taxon>Arthropoda</taxon>
        <taxon>Chelicerata</taxon>
        <taxon>Arachnida</taxon>
        <taxon>Acari</taxon>
        <taxon>Parasitiformes</taxon>
        <taxon>Ixodida</taxon>
        <taxon>Ixodoidea</taxon>
        <taxon>Ixodidae</taxon>
        <taxon>Rhipicephalinae</taxon>
        <taxon>Rhipicephalus</taxon>
        <taxon>Rhipicephalus</taxon>
    </lineage>
</organism>
<evidence type="ECO:0000313" key="1">
    <source>
        <dbReference type="EMBL" id="MAA12587.1"/>
    </source>
</evidence>